<name>A0A9J6EA40_RHIMP</name>
<evidence type="ECO:0000256" key="1">
    <source>
        <dbReference type="SAM" id="SignalP"/>
    </source>
</evidence>
<dbReference type="Proteomes" id="UP000821866">
    <property type="component" value="Chromosome 3"/>
</dbReference>
<proteinExistence type="predicted"/>
<reference evidence="2" key="1">
    <citation type="journal article" date="2020" name="Cell">
        <title>Large-Scale Comparative Analyses of Tick Genomes Elucidate Their Genetic Diversity and Vector Capacities.</title>
        <authorList>
            <consortium name="Tick Genome and Microbiome Consortium (TIGMIC)"/>
            <person name="Jia N."/>
            <person name="Wang J."/>
            <person name="Shi W."/>
            <person name="Du L."/>
            <person name="Sun Y."/>
            <person name="Zhan W."/>
            <person name="Jiang J.F."/>
            <person name="Wang Q."/>
            <person name="Zhang B."/>
            <person name="Ji P."/>
            <person name="Bell-Sakyi L."/>
            <person name="Cui X.M."/>
            <person name="Yuan T.T."/>
            <person name="Jiang B.G."/>
            <person name="Yang W.F."/>
            <person name="Lam T.T."/>
            <person name="Chang Q.C."/>
            <person name="Ding S.J."/>
            <person name="Wang X.J."/>
            <person name="Zhu J.G."/>
            <person name="Ruan X.D."/>
            <person name="Zhao L."/>
            <person name="Wei J.T."/>
            <person name="Ye R.Z."/>
            <person name="Que T.C."/>
            <person name="Du C.H."/>
            <person name="Zhou Y.H."/>
            <person name="Cheng J.X."/>
            <person name="Dai P.F."/>
            <person name="Guo W.B."/>
            <person name="Han X.H."/>
            <person name="Huang E.J."/>
            <person name="Li L.F."/>
            <person name="Wei W."/>
            <person name="Gao Y.C."/>
            <person name="Liu J.Z."/>
            <person name="Shao H.Z."/>
            <person name="Wang X."/>
            <person name="Wang C.C."/>
            <person name="Yang T.C."/>
            <person name="Huo Q.B."/>
            <person name="Li W."/>
            <person name="Chen H.Y."/>
            <person name="Chen S.E."/>
            <person name="Zhou L.G."/>
            <person name="Ni X.B."/>
            <person name="Tian J.H."/>
            <person name="Sheng Y."/>
            <person name="Liu T."/>
            <person name="Pan Y.S."/>
            <person name="Xia L.Y."/>
            <person name="Li J."/>
            <person name="Zhao F."/>
            <person name="Cao W.C."/>
        </authorList>
    </citation>
    <scope>NUCLEOTIDE SEQUENCE</scope>
    <source>
        <strain evidence="2">Rmic-2018</strain>
    </source>
</reference>
<protein>
    <submittedName>
        <fullName evidence="2">Uncharacterized protein</fullName>
    </submittedName>
</protein>
<reference evidence="2" key="2">
    <citation type="submission" date="2021-09" db="EMBL/GenBank/DDBJ databases">
        <authorList>
            <person name="Jia N."/>
            <person name="Wang J."/>
            <person name="Shi W."/>
            <person name="Du L."/>
            <person name="Sun Y."/>
            <person name="Zhan W."/>
            <person name="Jiang J."/>
            <person name="Wang Q."/>
            <person name="Zhang B."/>
            <person name="Ji P."/>
            <person name="Sakyi L.B."/>
            <person name="Cui X."/>
            <person name="Yuan T."/>
            <person name="Jiang B."/>
            <person name="Yang W."/>
            <person name="Lam T.T.-Y."/>
            <person name="Chang Q."/>
            <person name="Ding S."/>
            <person name="Wang X."/>
            <person name="Zhu J."/>
            <person name="Ruan X."/>
            <person name="Zhao L."/>
            <person name="Wei J."/>
            <person name="Que T."/>
            <person name="Du C."/>
            <person name="Cheng J."/>
            <person name="Dai P."/>
            <person name="Han X."/>
            <person name="Huang E."/>
            <person name="Gao Y."/>
            <person name="Liu J."/>
            <person name="Shao H."/>
            <person name="Ye R."/>
            <person name="Li L."/>
            <person name="Wei W."/>
            <person name="Wang X."/>
            <person name="Wang C."/>
            <person name="Huo Q."/>
            <person name="Li W."/>
            <person name="Guo W."/>
            <person name="Chen H."/>
            <person name="Chen S."/>
            <person name="Zhou L."/>
            <person name="Zhou L."/>
            <person name="Ni X."/>
            <person name="Tian J."/>
            <person name="Zhou Y."/>
            <person name="Sheng Y."/>
            <person name="Liu T."/>
            <person name="Pan Y."/>
            <person name="Xia L."/>
            <person name="Li J."/>
            <person name="Zhao F."/>
            <person name="Cao W."/>
        </authorList>
    </citation>
    <scope>NUCLEOTIDE SEQUENCE</scope>
    <source>
        <strain evidence="2">Rmic-2018</strain>
        <tissue evidence="2">Larvae</tissue>
    </source>
</reference>
<organism evidence="2 3">
    <name type="scientific">Rhipicephalus microplus</name>
    <name type="common">Cattle tick</name>
    <name type="synonym">Boophilus microplus</name>
    <dbReference type="NCBI Taxonomy" id="6941"/>
    <lineage>
        <taxon>Eukaryota</taxon>
        <taxon>Metazoa</taxon>
        <taxon>Ecdysozoa</taxon>
        <taxon>Arthropoda</taxon>
        <taxon>Chelicerata</taxon>
        <taxon>Arachnida</taxon>
        <taxon>Acari</taxon>
        <taxon>Parasitiformes</taxon>
        <taxon>Ixodida</taxon>
        <taxon>Ixodoidea</taxon>
        <taxon>Ixodidae</taxon>
        <taxon>Rhipicephalinae</taxon>
        <taxon>Rhipicephalus</taxon>
        <taxon>Boophilus</taxon>
    </lineage>
</organism>
<dbReference type="EMBL" id="JABSTU010000005">
    <property type="protein sequence ID" value="KAH8031167.1"/>
    <property type="molecule type" value="Genomic_DNA"/>
</dbReference>
<comment type="caution">
    <text evidence="2">The sequence shown here is derived from an EMBL/GenBank/DDBJ whole genome shotgun (WGS) entry which is preliminary data.</text>
</comment>
<evidence type="ECO:0000313" key="3">
    <source>
        <dbReference type="Proteomes" id="UP000821866"/>
    </source>
</evidence>
<feature type="signal peptide" evidence="1">
    <location>
        <begin position="1"/>
        <end position="28"/>
    </location>
</feature>
<accession>A0A9J6EA40</accession>
<evidence type="ECO:0000313" key="2">
    <source>
        <dbReference type="EMBL" id="KAH8031167.1"/>
    </source>
</evidence>
<keyword evidence="1" id="KW-0732">Signal</keyword>
<dbReference type="AlphaFoldDB" id="A0A9J6EA40"/>
<gene>
    <name evidence="2" type="ORF">HPB51_013533</name>
</gene>
<sequence length="362" mass="40908">MSHASRFCISQALVTLLLLPFSPTILTATDNPVPLPPLSQPSDDRYQEHGFFFAWPDMVHRDSCAAPSSVTSPVPAAYLNSCWHDYRFSGQAGSADIMPHAYRFCISQVCKRFSLHAKRSDNHYLLLLPCPHVLCETFSECFSMILILLCSGDVETNPGPRNTRSQALIDLEDLPDDPTQNTDNLFRLLKEAHAQQMESAKNHAELIAAIKAIKTGQKSIETKVGAIQKSLDAIEEKMKTFDRMYEDIVHLQSSEETLTSQQDTLQSRVDDLEDRSRRNKIILRGIPDDRETWEETEVHVREVLRDVLDPLPETALERAHHLGQYHPGPKSSTVFLSRERVYVGQRGLNQLAMQCAECHSEV</sequence>
<feature type="chain" id="PRO_5039893219" evidence="1">
    <location>
        <begin position="29"/>
        <end position="362"/>
    </location>
</feature>
<dbReference type="VEuPathDB" id="VectorBase:LOC119169479"/>
<keyword evidence="3" id="KW-1185">Reference proteome</keyword>